<dbReference type="EMBL" id="BMAU01021158">
    <property type="protein sequence ID" value="GFX92704.1"/>
    <property type="molecule type" value="Genomic_DNA"/>
</dbReference>
<keyword evidence="2" id="KW-1185">Reference proteome</keyword>
<sequence length="114" mass="13282">MVKNGTHALHGNTTMALRLIAKGTFSHFSWIQEHDRDPFERTLGSSTRLNVFKFVSFATDHLLVWNLQTCPVTTWSRRLPKEKRPSFKLCGLCMPNPNYTVWHIRLRNDMVPKT</sequence>
<name>A0A8X6RHM3_TRICX</name>
<organism evidence="1 2">
    <name type="scientific">Trichonephila clavipes</name>
    <name type="common">Golden silk orbweaver</name>
    <name type="synonym">Nephila clavipes</name>
    <dbReference type="NCBI Taxonomy" id="2585209"/>
    <lineage>
        <taxon>Eukaryota</taxon>
        <taxon>Metazoa</taxon>
        <taxon>Ecdysozoa</taxon>
        <taxon>Arthropoda</taxon>
        <taxon>Chelicerata</taxon>
        <taxon>Arachnida</taxon>
        <taxon>Araneae</taxon>
        <taxon>Araneomorphae</taxon>
        <taxon>Entelegynae</taxon>
        <taxon>Araneoidea</taxon>
        <taxon>Nephilidae</taxon>
        <taxon>Trichonephila</taxon>
    </lineage>
</organism>
<dbReference type="Proteomes" id="UP000887159">
    <property type="component" value="Unassembled WGS sequence"/>
</dbReference>
<reference evidence="1" key="1">
    <citation type="submission" date="2020-08" db="EMBL/GenBank/DDBJ databases">
        <title>Multicomponent nature underlies the extraordinary mechanical properties of spider dragline silk.</title>
        <authorList>
            <person name="Kono N."/>
            <person name="Nakamura H."/>
            <person name="Mori M."/>
            <person name="Yoshida Y."/>
            <person name="Ohtoshi R."/>
            <person name="Malay A.D."/>
            <person name="Moran D.A.P."/>
            <person name="Tomita M."/>
            <person name="Numata K."/>
            <person name="Arakawa K."/>
        </authorList>
    </citation>
    <scope>NUCLEOTIDE SEQUENCE</scope>
</reference>
<evidence type="ECO:0000313" key="1">
    <source>
        <dbReference type="EMBL" id="GFX92704.1"/>
    </source>
</evidence>
<protein>
    <submittedName>
        <fullName evidence="1">Uncharacterized protein</fullName>
    </submittedName>
</protein>
<comment type="caution">
    <text evidence="1">The sequence shown here is derived from an EMBL/GenBank/DDBJ whole genome shotgun (WGS) entry which is preliminary data.</text>
</comment>
<proteinExistence type="predicted"/>
<accession>A0A8X6RHM3</accession>
<gene>
    <name evidence="1" type="ORF">TNCV_2012901</name>
</gene>
<evidence type="ECO:0000313" key="2">
    <source>
        <dbReference type="Proteomes" id="UP000887159"/>
    </source>
</evidence>
<dbReference type="AlphaFoldDB" id="A0A8X6RHM3"/>